<organism evidence="3 4">
    <name type="scientific">Aeromicrobium terrae</name>
    <dbReference type="NCBI Taxonomy" id="2498846"/>
    <lineage>
        <taxon>Bacteria</taxon>
        <taxon>Bacillati</taxon>
        <taxon>Actinomycetota</taxon>
        <taxon>Actinomycetes</taxon>
        <taxon>Propionibacteriales</taxon>
        <taxon>Nocardioidaceae</taxon>
        <taxon>Aeromicrobium</taxon>
    </lineage>
</organism>
<evidence type="ECO:0000256" key="2">
    <source>
        <dbReference type="SAM" id="SignalP"/>
    </source>
</evidence>
<accession>A0A5C8NJU2</accession>
<dbReference type="AlphaFoldDB" id="A0A5C8NJU2"/>
<name>A0A5C8NJU2_9ACTN</name>
<evidence type="ECO:0000313" key="3">
    <source>
        <dbReference type="EMBL" id="TXL61307.1"/>
    </source>
</evidence>
<dbReference type="Proteomes" id="UP000321571">
    <property type="component" value="Unassembled WGS sequence"/>
</dbReference>
<evidence type="ECO:0000256" key="1">
    <source>
        <dbReference type="SAM" id="MobiDB-lite"/>
    </source>
</evidence>
<keyword evidence="4" id="KW-1185">Reference proteome</keyword>
<protein>
    <submittedName>
        <fullName evidence="3">Uncharacterized protein</fullName>
    </submittedName>
</protein>
<dbReference type="EMBL" id="VDUX01000003">
    <property type="protein sequence ID" value="TXL61307.1"/>
    <property type="molecule type" value="Genomic_DNA"/>
</dbReference>
<sequence>MRTSKTYRITAAAVMATVAAATVVTFARADDSPKPTAAPALPAVSDTFPAPNVSSPEPTQDADPTTAPQVVVPVSPSPSATTATSRSSTRKTTKPKPTHSPSPSPSPSPEGHHPLRDLIEALFD</sequence>
<gene>
    <name evidence="3" type="ORF">FHP06_07710</name>
</gene>
<feature type="signal peptide" evidence="2">
    <location>
        <begin position="1"/>
        <end position="29"/>
    </location>
</feature>
<keyword evidence="2" id="KW-0732">Signal</keyword>
<feature type="compositionally biased region" description="Basic and acidic residues" evidence="1">
    <location>
        <begin position="110"/>
        <end position="124"/>
    </location>
</feature>
<reference evidence="3 4" key="1">
    <citation type="submission" date="2019-06" db="EMBL/GenBank/DDBJ databases">
        <title>Aeromicrobium sp. nov., isolated from a maize field.</title>
        <authorList>
            <person name="Lin S.-Y."/>
            <person name="Tsai C.-F."/>
            <person name="Young C.-C."/>
        </authorList>
    </citation>
    <scope>NUCLEOTIDE SEQUENCE [LARGE SCALE GENOMIC DNA]</scope>
    <source>
        <strain evidence="3 4">CC-CFT486</strain>
    </source>
</reference>
<feature type="chain" id="PRO_5022903250" evidence="2">
    <location>
        <begin position="30"/>
        <end position="124"/>
    </location>
</feature>
<proteinExistence type="predicted"/>
<evidence type="ECO:0000313" key="4">
    <source>
        <dbReference type="Proteomes" id="UP000321571"/>
    </source>
</evidence>
<feature type="compositionally biased region" description="Pro residues" evidence="1">
    <location>
        <begin position="98"/>
        <end position="108"/>
    </location>
</feature>
<comment type="caution">
    <text evidence="3">The sequence shown here is derived from an EMBL/GenBank/DDBJ whole genome shotgun (WGS) entry which is preliminary data.</text>
</comment>
<feature type="compositionally biased region" description="Low complexity" evidence="1">
    <location>
        <begin position="64"/>
        <end position="87"/>
    </location>
</feature>
<feature type="region of interest" description="Disordered" evidence="1">
    <location>
        <begin position="29"/>
        <end position="124"/>
    </location>
</feature>
<feature type="compositionally biased region" description="Basic residues" evidence="1">
    <location>
        <begin position="88"/>
        <end position="97"/>
    </location>
</feature>
<dbReference type="RefSeq" id="WP_147685477.1">
    <property type="nucleotide sequence ID" value="NZ_VDUX01000003.1"/>
</dbReference>